<name>K6ZG77_9ALTE</name>
<dbReference type="AlphaFoldDB" id="K6ZG77"/>
<evidence type="ECO:0000313" key="3">
    <source>
        <dbReference type="Proteomes" id="UP000006263"/>
    </source>
</evidence>
<sequence>MSEYQDDFLKNLHKSASTASAGTSVTGSRADYDSSLLAL</sequence>
<organism evidence="2 3">
    <name type="scientific">Paraglaciecola mesophila KMM 241</name>
    <dbReference type="NCBI Taxonomy" id="1128912"/>
    <lineage>
        <taxon>Bacteria</taxon>
        <taxon>Pseudomonadati</taxon>
        <taxon>Pseudomonadota</taxon>
        <taxon>Gammaproteobacteria</taxon>
        <taxon>Alteromonadales</taxon>
        <taxon>Alteromonadaceae</taxon>
        <taxon>Paraglaciecola</taxon>
    </lineage>
</organism>
<feature type="compositionally biased region" description="Low complexity" evidence="1">
    <location>
        <begin position="17"/>
        <end position="28"/>
    </location>
</feature>
<gene>
    <name evidence="2" type="ORF">GMES_0085</name>
</gene>
<dbReference type="Proteomes" id="UP000006263">
    <property type="component" value="Unassembled WGS sequence"/>
</dbReference>
<evidence type="ECO:0000313" key="2">
    <source>
        <dbReference type="EMBL" id="GAC22395.1"/>
    </source>
</evidence>
<accession>K6ZG77</accession>
<comment type="caution">
    <text evidence="2">The sequence shown here is derived from an EMBL/GenBank/DDBJ whole genome shotgun (WGS) entry which is preliminary data.</text>
</comment>
<proteinExistence type="predicted"/>
<reference evidence="2 3" key="1">
    <citation type="journal article" date="2017" name="Antonie Van Leeuwenhoek">
        <title>Rhizobium rhizosphaerae sp. nov., a novel species isolated from rice rhizosphere.</title>
        <authorList>
            <person name="Zhao J.J."/>
            <person name="Zhang J."/>
            <person name="Zhang R.J."/>
            <person name="Zhang C.W."/>
            <person name="Yin H.Q."/>
            <person name="Zhang X.X."/>
        </authorList>
    </citation>
    <scope>NUCLEOTIDE SEQUENCE [LARGE SCALE GENOMIC DNA]</scope>
    <source>
        <strain evidence="2 3">KMM 241</strain>
    </source>
</reference>
<protein>
    <submittedName>
        <fullName evidence="2">Uncharacterized protein</fullName>
    </submittedName>
</protein>
<dbReference type="EMBL" id="BAEP01000003">
    <property type="protein sequence ID" value="GAC22395.1"/>
    <property type="molecule type" value="Genomic_DNA"/>
</dbReference>
<evidence type="ECO:0000256" key="1">
    <source>
        <dbReference type="SAM" id="MobiDB-lite"/>
    </source>
</evidence>
<feature type="region of interest" description="Disordered" evidence="1">
    <location>
        <begin position="17"/>
        <end position="39"/>
    </location>
</feature>